<accession>A0A3Q2WTG4</accession>
<keyword evidence="5" id="KW-0812">Transmembrane</keyword>
<organism evidence="7 8">
    <name type="scientific">Haplochromis burtoni</name>
    <name type="common">Burton's mouthbrooder</name>
    <name type="synonym">Chromis burtoni</name>
    <dbReference type="NCBI Taxonomy" id="8153"/>
    <lineage>
        <taxon>Eukaryota</taxon>
        <taxon>Metazoa</taxon>
        <taxon>Chordata</taxon>
        <taxon>Craniata</taxon>
        <taxon>Vertebrata</taxon>
        <taxon>Euteleostomi</taxon>
        <taxon>Actinopterygii</taxon>
        <taxon>Neopterygii</taxon>
        <taxon>Teleostei</taxon>
        <taxon>Neoteleostei</taxon>
        <taxon>Acanthomorphata</taxon>
        <taxon>Ovalentaria</taxon>
        <taxon>Cichlomorphae</taxon>
        <taxon>Cichliformes</taxon>
        <taxon>Cichlidae</taxon>
        <taxon>African cichlids</taxon>
        <taxon>Pseudocrenilabrinae</taxon>
        <taxon>Haplochromini</taxon>
        <taxon>Haplochromis</taxon>
    </lineage>
</organism>
<name>A0A3Q2WTG4_HAPBU</name>
<proteinExistence type="predicted"/>
<reference evidence="7" key="2">
    <citation type="submission" date="2025-09" db="UniProtKB">
        <authorList>
            <consortium name="Ensembl"/>
        </authorList>
    </citation>
    <scope>IDENTIFICATION</scope>
</reference>
<dbReference type="SUPFAM" id="SSF57850">
    <property type="entry name" value="RING/U-box"/>
    <property type="match status" value="1"/>
</dbReference>
<dbReference type="PANTHER" id="PTHR23327">
    <property type="entry name" value="RING FINGER PROTEIN 127"/>
    <property type="match status" value="1"/>
</dbReference>
<keyword evidence="5" id="KW-1133">Transmembrane helix</keyword>
<dbReference type="InterPro" id="IPR001841">
    <property type="entry name" value="Znf_RING"/>
</dbReference>
<dbReference type="PROSITE" id="PS00518">
    <property type="entry name" value="ZF_RING_1"/>
    <property type="match status" value="1"/>
</dbReference>
<dbReference type="Ensembl" id="ENSHBUT00000032476.1">
    <property type="protein sequence ID" value="ENSHBUP00000029516.1"/>
    <property type="gene ID" value="ENSHBUG00000013988.1"/>
</dbReference>
<evidence type="ECO:0000256" key="3">
    <source>
        <dbReference type="ARBA" id="ARBA00022833"/>
    </source>
</evidence>
<dbReference type="GeneTree" id="ENSGT00940000177550"/>
<evidence type="ECO:0000256" key="2">
    <source>
        <dbReference type="ARBA" id="ARBA00022771"/>
    </source>
</evidence>
<keyword evidence="8" id="KW-1185">Reference proteome</keyword>
<keyword evidence="5" id="KW-0472">Membrane</keyword>
<keyword evidence="1" id="KW-0479">Metal-binding</keyword>
<dbReference type="InterPro" id="IPR017907">
    <property type="entry name" value="Znf_RING_CS"/>
</dbReference>
<sequence length="137" mass="15240">MVPTSASPSEPGSLGKHLHCSICMDTFTDPVTTACGHSFCKLCLDRSCNIGDRGCPLCKNYLSRIPDVNIVLRDILCIPLNYFGVFCGCSLAQTCIVLNFILKFFTLQTSLYFFYGKAVTEVSLELEIIKAEHRQFL</sequence>
<feature type="transmembrane region" description="Helical" evidence="5">
    <location>
        <begin position="82"/>
        <end position="102"/>
    </location>
</feature>
<dbReference type="Proteomes" id="UP000264840">
    <property type="component" value="Unplaced"/>
</dbReference>
<dbReference type="AlphaFoldDB" id="A0A3Q2WTG4"/>
<dbReference type="GO" id="GO:0008270">
    <property type="term" value="F:zinc ion binding"/>
    <property type="evidence" value="ECO:0007669"/>
    <property type="project" value="UniProtKB-KW"/>
</dbReference>
<dbReference type="STRING" id="8153.ENSHBUP00000029516"/>
<evidence type="ECO:0000313" key="8">
    <source>
        <dbReference type="Proteomes" id="UP000264840"/>
    </source>
</evidence>
<dbReference type="Gene3D" id="3.30.40.10">
    <property type="entry name" value="Zinc/RING finger domain, C3HC4 (zinc finger)"/>
    <property type="match status" value="1"/>
</dbReference>
<dbReference type="InterPro" id="IPR027370">
    <property type="entry name" value="Znf-RING_euk"/>
</dbReference>
<keyword evidence="2 4" id="KW-0863">Zinc-finger</keyword>
<dbReference type="PROSITE" id="PS50089">
    <property type="entry name" value="ZF_RING_2"/>
    <property type="match status" value="1"/>
</dbReference>
<evidence type="ECO:0000256" key="4">
    <source>
        <dbReference type="PROSITE-ProRule" id="PRU00175"/>
    </source>
</evidence>
<reference evidence="7" key="1">
    <citation type="submission" date="2025-08" db="UniProtKB">
        <authorList>
            <consortium name="Ensembl"/>
        </authorList>
    </citation>
    <scope>IDENTIFICATION</scope>
</reference>
<dbReference type="SMART" id="SM00184">
    <property type="entry name" value="RING"/>
    <property type="match status" value="1"/>
</dbReference>
<dbReference type="InterPro" id="IPR013083">
    <property type="entry name" value="Znf_RING/FYVE/PHD"/>
</dbReference>
<feature type="domain" description="RING-type" evidence="6">
    <location>
        <begin position="20"/>
        <end position="59"/>
    </location>
</feature>
<evidence type="ECO:0000313" key="7">
    <source>
        <dbReference type="Ensembl" id="ENSHBUP00000029516.1"/>
    </source>
</evidence>
<evidence type="ECO:0000256" key="5">
    <source>
        <dbReference type="SAM" id="Phobius"/>
    </source>
</evidence>
<evidence type="ECO:0000259" key="6">
    <source>
        <dbReference type="PROSITE" id="PS50089"/>
    </source>
</evidence>
<protein>
    <recommendedName>
        <fullName evidence="6">RING-type domain-containing protein</fullName>
    </recommendedName>
</protein>
<dbReference type="Pfam" id="PF13445">
    <property type="entry name" value="zf-RING_UBOX"/>
    <property type="match status" value="1"/>
</dbReference>
<keyword evidence="3" id="KW-0862">Zinc</keyword>
<evidence type="ECO:0000256" key="1">
    <source>
        <dbReference type="ARBA" id="ARBA00022723"/>
    </source>
</evidence>